<feature type="modified residue" description="4-aspartylphosphate" evidence="7">
    <location>
        <position position="510"/>
    </location>
</feature>
<dbReference type="SUPFAM" id="SSF55874">
    <property type="entry name" value="ATPase domain of HSP90 chaperone/DNA topoisomerase II/histidine kinase"/>
    <property type="match status" value="1"/>
</dbReference>
<dbReference type="SMART" id="SM00448">
    <property type="entry name" value="REC"/>
    <property type="match status" value="1"/>
</dbReference>
<evidence type="ECO:0000259" key="8">
    <source>
        <dbReference type="PROSITE" id="PS50109"/>
    </source>
</evidence>
<dbReference type="EC" id="2.7.13.3" evidence="2"/>
<evidence type="ECO:0000256" key="2">
    <source>
        <dbReference type="ARBA" id="ARBA00012438"/>
    </source>
</evidence>
<dbReference type="SUPFAM" id="SSF52172">
    <property type="entry name" value="CheY-like"/>
    <property type="match status" value="1"/>
</dbReference>
<evidence type="ECO:0000256" key="5">
    <source>
        <dbReference type="ARBA" id="ARBA00022777"/>
    </source>
</evidence>
<evidence type="ECO:0000313" key="11">
    <source>
        <dbReference type="Proteomes" id="UP000444174"/>
    </source>
</evidence>
<dbReference type="Gene3D" id="3.40.50.2300">
    <property type="match status" value="1"/>
</dbReference>
<evidence type="ECO:0000256" key="4">
    <source>
        <dbReference type="ARBA" id="ARBA00022679"/>
    </source>
</evidence>
<dbReference type="SUPFAM" id="SSF47384">
    <property type="entry name" value="Homodimeric domain of signal transducing histidine kinase"/>
    <property type="match status" value="1"/>
</dbReference>
<dbReference type="InterPro" id="IPR003661">
    <property type="entry name" value="HisK_dim/P_dom"/>
</dbReference>
<evidence type="ECO:0000256" key="6">
    <source>
        <dbReference type="ARBA" id="ARBA00023012"/>
    </source>
</evidence>
<dbReference type="AlphaFoldDB" id="A0A843Y9I6"/>
<keyword evidence="5" id="KW-0418">Kinase</keyword>
<dbReference type="Pfam" id="PF00512">
    <property type="entry name" value="HisKA"/>
    <property type="match status" value="1"/>
</dbReference>
<dbReference type="PROSITE" id="PS50110">
    <property type="entry name" value="RESPONSE_REGULATORY"/>
    <property type="match status" value="1"/>
</dbReference>
<dbReference type="CDD" id="cd00082">
    <property type="entry name" value="HisKA"/>
    <property type="match status" value="1"/>
</dbReference>
<dbReference type="Pfam" id="PF02518">
    <property type="entry name" value="HATPase_c"/>
    <property type="match status" value="1"/>
</dbReference>
<dbReference type="PRINTS" id="PR00344">
    <property type="entry name" value="BCTRLSENSOR"/>
</dbReference>
<dbReference type="Pfam" id="PF01590">
    <property type="entry name" value="GAF"/>
    <property type="match status" value="1"/>
</dbReference>
<dbReference type="SMART" id="SM00388">
    <property type="entry name" value="HisKA"/>
    <property type="match status" value="1"/>
</dbReference>
<dbReference type="InterPro" id="IPR011006">
    <property type="entry name" value="CheY-like_superfamily"/>
</dbReference>
<evidence type="ECO:0000256" key="1">
    <source>
        <dbReference type="ARBA" id="ARBA00000085"/>
    </source>
</evidence>
<dbReference type="EMBL" id="WIBF01000002">
    <property type="protein sequence ID" value="MQQ07661.1"/>
    <property type="molecule type" value="Genomic_DNA"/>
</dbReference>
<dbReference type="PANTHER" id="PTHR43047:SF64">
    <property type="entry name" value="HISTIDINE KINASE CONTAINING CHEY-HOMOLOGOUS RECEIVER DOMAIN AND PAS DOMAIN-RELATED"/>
    <property type="match status" value="1"/>
</dbReference>
<dbReference type="PROSITE" id="PS50109">
    <property type="entry name" value="HIS_KIN"/>
    <property type="match status" value="1"/>
</dbReference>
<reference evidence="10 11" key="1">
    <citation type="submission" date="2019-10" db="EMBL/GenBank/DDBJ databases">
        <title>Epibacterium sp. nov., isolated from seawater.</title>
        <authorList>
            <person name="Zhang X."/>
            <person name="Li N."/>
        </authorList>
    </citation>
    <scope>NUCLEOTIDE SEQUENCE [LARGE SCALE GENOMIC DNA]</scope>
    <source>
        <strain evidence="10 11">SM1979</strain>
    </source>
</reference>
<comment type="caution">
    <text evidence="10">The sequence shown here is derived from an EMBL/GenBank/DDBJ whole genome shotgun (WGS) entry which is preliminary data.</text>
</comment>
<proteinExistence type="predicted"/>
<dbReference type="InterPro" id="IPR029016">
    <property type="entry name" value="GAF-like_dom_sf"/>
</dbReference>
<dbReference type="Gene3D" id="1.10.287.130">
    <property type="match status" value="1"/>
</dbReference>
<keyword evidence="6" id="KW-0902">Two-component regulatory system</keyword>
<dbReference type="InterPro" id="IPR003594">
    <property type="entry name" value="HATPase_dom"/>
</dbReference>
<feature type="domain" description="Response regulatory" evidence="9">
    <location>
        <begin position="461"/>
        <end position="581"/>
    </location>
</feature>
<protein>
    <recommendedName>
        <fullName evidence="2">histidine kinase</fullName>
        <ecNumber evidence="2">2.7.13.3</ecNumber>
    </recommendedName>
</protein>
<dbReference type="Proteomes" id="UP000444174">
    <property type="component" value="Unassembled WGS sequence"/>
</dbReference>
<dbReference type="SUPFAM" id="SSF55781">
    <property type="entry name" value="GAF domain-like"/>
    <property type="match status" value="1"/>
</dbReference>
<dbReference type="InterPro" id="IPR001789">
    <property type="entry name" value="Sig_transdc_resp-reg_receiver"/>
</dbReference>
<dbReference type="InterPro" id="IPR036890">
    <property type="entry name" value="HATPase_C_sf"/>
</dbReference>
<dbReference type="SMART" id="SM00065">
    <property type="entry name" value="GAF"/>
    <property type="match status" value="1"/>
</dbReference>
<dbReference type="InterPro" id="IPR003018">
    <property type="entry name" value="GAF"/>
</dbReference>
<evidence type="ECO:0000259" key="9">
    <source>
        <dbReference type="PROSITE" id="PS50110"/>
    </source>
</evidence>
<organism evidence="10 11">
    <name type="scientific">Tritonibacter litoralis</name>
    <dbReference type="NCBI Taxonomy" id="2662264"/>
    <lineage>
        <taxon>Bacteria</taxon>
        <taxon>Pseudomonadati</taxon>
        <taxon>Pseudomonadota</taxon>
        <taxon>Alphaproteobacteria</taxon>
        <taxon>Rhodobacterales</taxon>
        <taxon>Paracoccaceae</taxon>
        <taxon>Tritonibacter</taxon>
    </lineage>
</organism>
<evidence type="ECO:0000256" key="3">
    <source>
        <dbReference type="ARBA" id="ARBA00022553"/>
    </source>
</evidence>
<name>A0A843Y9I6_9RHOB</name>
<dbReference type="FunFam" id="3.30.565.10:FF:000010">
    <property type="entry name" value="Sensor histidine kinase RcsC"/>
    <property type="match status" value="1"/>
</dbReference>
<keyword evidence="3 7" id="KW-0597">Phosphoprotein</keyword>
<keyword evidence="4" id="KW-0808">Transferase</keyword>
<dbReference type="Pfam" id="PF00072">
    <property type="entry name" value="Response_reg"/>
    <property type="match status" value="1"/>
</dbReference>
<dbReference type="PANTHER" id="PTHR43047">
    <property type="entry name" value="TWO-COMPONENT HISTIDINE PROTEIN KINASE"/>
    <property type="match status" value="1"/>
</dbReference>
<evidence type="ECO:0000313" key="10">
    <source>
        <dbReference type="EMBL" id="MQQ07661.1"/>
    </source>
</evidence>
<dbReference type="GO" id="GO:0000155">
    <property type="term" value="F:phosphorelay sensor kinase activity"/>
    <property type="evidence" value="ECO:0007669"/>
    <property type="project" value="InterPro"/>
</dbReference>
<dbReference type="Gene3D" id="3.30.450.40">
    <property type="match status" value="1"/>
</dbReference>
<sequence length="588" mass="63231">MRRIITATTPMGPALPKGPTGSPVNDMIFPQEHFAIQEEFILYDLELVDAPRERAFDNLTELAARLLNVERAMVIFGLASHDALYVKSAACTGAYDCGDCTGARYQLSRSFSREVLAEKGPIAVEDAPRDARVLEDKIDSTDECRAYLGVPLHLPSRSCVGVLCVTATEPRAWSDEDIRLLTQIAQCVDEQISLKQALKETEIAEEKAREAAASRESFLAHMSHEIRTPLNGIIGGVDLLRLNINPGEREELVETIDRSAQNLLRLLNDALDLSKVDAGRMELEEAPFDPCAVAREVHKLFSPNAEAKGIALELKLNGFEPGEMRRGDAFRLQQVLSNLVSNAVKFTDTGRVVLSLTADQAGLGVRVRDSGCGIPPELLLKLFEPYSQAEASVARKKGGTGLGLAIVKSIVSLMGGDISARSTLGKGAEFSFDLPLPRLAAPPPPPARKTHSGATGFRGARVLVADDSGANRMLIRRMLEQLGATVVLAEDGEEAVILASDGGFDMLLLDIQMPGLTGVEVIQALRAADLAAEGLSLGFAVAVTANVFDEQVEGYLAAGFDACLAKPLRLDDLMALGEPLEKRSLTAV</sequence>
<comment type="catalytic activity">
    <reaction evidence="1">
        <text>ATP + protein L-histidine = ADP + protein N-phospho-L-histidine.</text>
        <dbReference type="EC" id="2.7.13.3"/>
    </reaction>
</comment>
<keyword evidence="11" id="KW-1185">Reference proteome</keyword>
<dbReference type="CDD" id="cd16922">
    <property type="entry name" value="HATPase_EvgS-ArcB-TorS-like"/>
    <property type="match status" value="1"/>
</dbReference>
<gene>
    <name evidence="10" type="ORF">GFB49_04260</name>
</gene>
<evidence type="ECO:0000256" key="7">
    <source>
        <dbReference type="PROSITE-ProRule" id="PRU00169"/>
    </source>
</evidence>
<dbReference type="CDD" id="cd17546">
    <property type="entry name" value="REC_hyHK_CKI1_RcsC-like"/>
    <property type="match status" value="1"/>
</dbReference>
<dbReference type="SMART" id="SM00387">
    <property type="entry name" value="HATPase_c"/>
    <property type="match status" value="1"/>
</dbReference>
<accession>A0A843Y9I6</accession>
<dbReference type="InterPro" id="IPR036097">
    <property type="entry name" value="HisK_dim/P_sf"/>
</dbReference>
<feature type="domain" description="Histidine kinase" evidence="8">
    <location>
        <begin position="221"/>
        <end position="438"/>
    </location>
</feature>
<dbReference type="InterPro" id="IPR004358">
    <property type="entry name" value="Sig_transdc_His_kin-like_C"/>
</dbReference>
<dbReference type="InterPro" id="IPR005467">
    <property type="entry name" value="His_kinase_dom"/>
</dbReference>
<dbReference type="Gene3D" id="3.30.565.10">
    <property type="entry name" value="Histidine kinase-like ATPase, C-terminal domain"/>
    <property type="match status" value="1"/>
</dbReference>